<accession>A0A1H4ICI4</accession>
<keyword evidence="3" id="KW-1185">Reference proteome</keyword>
<dbReference type="InterPro" id="IPR017517">
    <property type="entry name" value="Maleyloyr_isom"/>
</dbReference>
<protein>
    <submittedName>
        <fullName evidence="2">TIGR03083 family protein</fullName>
    </submittedName>
</protein>
<dbReference type="Gene3D" id="1.20.120.450">
    <property type="entry name" value="dinb family like domain"/>
    <property type="match status" value="1"/>
</dbReference>
<evidence type="ECO:0000313" key="2">
    <source>
        <dbReference type="EMBL" id="SEB31640.1"/>
    </source>
</evidence>
<sequence length="213" mass="23047">MIGSVADLATEERRSLLELVEGFTEEQWRAPTLCAGWSVRDVVLHHIGYDLLTGRELVQRMATGRANPGGAANAARLEELSDLSTDAIVDALRAHLRPTGLTSGFGCRISLLDGMIHQQDIRRPLSLPRAIPADRLRPALNFAVWAPPVRGAVRGRGVRLVADDLDWSFGRGPDVHGTAEALLLAMGGRTVVLDELSGPGRDRLARNLGALIR</sequence>
<dbReference type="InterPro" id="IPR024344">
    <property type="entry name" value="MDMPI_metal-binding"/>
</dbReference>
<reference evidence="3" key="1">
    <citation type="submission" date="2016-10" db="EMBL/GenBank/DDBJ databases">
        <authorList>
            <person name="Varghese N."/>
            <person name="Submissions S."/>
        </authorList>
    </citation>
    <scope>NUCLEOTIDE SEQUENCE [LARGE SCALE GENOMIC DNA]</scope>
    <source>
        <strain evidence="3">DSM 44234</strain>
    </source>
</reference>
<dbReference type="GO" id="GO:0046872">
    <property type="term" value="F:metal ion binding"/>
    <property type="evidence" value="ECO:0007669"/>
    <property type="project" value="InterPro"/>
</dbReference>
<dbReference type="AlphaFoldDB" id="A0A1H4ICI4"/>
<evidence type="ECO:0000313" key="3">
    <source>
        <dbReference type="Proteomes" id="UP000182241"/>
    </source>
</evidence>
<dbReference type="EMBL" id="FNSA01000001">
    <property type="protein sequence ID" value="SEB31640.1"/>
    <property type="molecule type" value="Genomic_DNA"/>
</dbReference>
<name>A0A1H4ICI4_TSUTY</name>
<feature type="domain" description="Mycothiol-dependent maleylpyruvate isomerase metal-binding" evidence="1">
    <location>
        <begin position="11"/>
        <end position="95"/>
    </location>
</feature>
<dbReference type="Proteomes" id="UP000182241">
    <property type="component" value="Unassembled WGS sequence"/>
</dbReference>
<proteinExistence type="predicted"/>
<dbReference type="SUPFAM" id="SSF109854">
    <property type="entry name" value="DinB/YfiT-like putative metalloenzymes"/>
    <property type="match status" value="1"/>
</dbReference>
<dbReference type="Pfam" id="PF11716">
    <property type="entry name" value="MDMPI_N"/>
    <property type="match status" value="1"/>
</dbReference>
<evidence type="ECO:0000259" key="1">
    <source>
        <dbReference type="Pfam" id="PF11716"/>
    </source>
</evidence>
<dbReference type="STRING" id="57704.SAMN04489793_0245"/>
<organism evidence="2 3">
    <name type="scientific">Tsukamurella tyrosinosolvens</name>
    <dbReference type="NCBI Taxonomy" id="57704"/>
    <lineage>
        <taxon>Bacteria</taxon>
        <taxon>Bacillati</taxon>
        <taxon>Actinomycetota</taxon>
        <taxon>Actinomycetes</taxon>
        <taxon>Mycobacteriales</taxon>
        <taxon>Tsukamurellaceae</taxon>
        <taxon>Tsukamurella</taxon>
    </lineage>
</organism>
<gene>
    <name evidence="2" type="ORF">SAMN04489793_0245</name>
</gene>
<dbReference type="NCBIfam" id="TIGR03083">
    <property type="entry name" value="maleylpyruvate isomerase family mycothiol-dependent enzyme"/>
    <property type="match status" value="1"/>
</dbReference>
<dbReference type="InterPro" id="IPR034660">
    <property type="entry name" value="DinB/YfiT-like"/>
</dbReference>